<keyword evidence="2" id="KW-0472">Membrane</keyword>
<feature type="transmembrane region" description="Helical" evidence="2">
    <location>
        <begin position="281"/>
        <end position="304"/>
    </location>
</feature>
<feature type="chain" id="PRO_5021886686" evidence="3">
    <location>
        <begin position="32"/>
        <end position="309"/>
    </location>
</feature>
<evidence type="ECO:0000313" key="4">
    <source>
        <dbReference type="EMBL" id="TWE11245.1"/>
    </source>
</evidence>
<dbReference type="AlphaFoldDB" id="A0A561E6K2"/>
<reference evidence="4 5" key="1">
    <citation type="submission" date="2019-06" db="EMBL/GenBank/DDBJ databases">
        <title>Sequencing the genomes of 1000 actinobacteria strains.</title>
        <authorList>
            <person name="Klenk H.-P."/>
        </authorList>
    </citation>
    <scope>NUCLEOTIDE SEQUENCE [LARGE SCALE GENOMIC DNA]</scope>
    <source>
        <strain evidence="4 5">DSM 19560</strain>
    </source>
</reference>
<feature type="region of interest" description="Disordered" evidence="1">
    <location>
        <begin position="164"/>
        <end position="240"/>
    </location>
</feature>
<feature type="compositionally biased region" description="Polar residues" evidence="1">
    <location>
        <begin position="231"/>
        <end position="240"/>
    </location>
</feature>
<keyword evidence="2" id="KW-1133">Transmembrane helix</keyword>
<name>A0A561E6K2_9MICO</name>
<evidence type="ECO:0000256" key="3">
    <source>
        <dbReference type="SAM" id="SignalP"/>
    </source>
</evidence>
<feature type="compositionally biased region" description="Low complexity" evidence="1">
    <location>
        <begin position="207"/>
        <end position="217"/>
    </location>
</feature>
<evidence type="ECO:0000313" key="5">
    <source>
        <dbReference type="Proteomes" id="UP000318297"/>
    </source>
</evidence>
<proteinExistence type="predicted"/>
<keyword evidence="2" id="KW-0812">Transmembrane</keyword>
<keyword evidence="3" id="KW-0732">Signal</keyword>
<dbReference type="Proteomes" id="UP000318297">
    <property type="component" value="Unassembled WGS sequence"/>
</dbReference>
<feature type="signal peptide" evidence="3">
    <location>
        <begin position="1"/>
        <end position="31"/>
    </location>
</feature>
<dbReference type="RefSeq" id="WP_170226302.1">
    <property type="nucleotide sequence ID" value="NZ_VIVQ01000001.1"/>
</dbReference>
<gene>
    <name evidence="4" type="ORF">BKA23_0007</name>
</gene>
<dbReference type="EMBL" id="VIVQ01000001">
    <property type="protein sequence ID" value="TWE11245.1"/>
    <property type="molecule type" value="Genomic_DNA"/>
</dbReference>
<keyword evidence="5" id="KW-1185">Reference proteome</keyword>
<evidence type="ECO:0000256" key="1">
    <source>
        <dbReference type="SAM" id="MobiDB-lite"/>
    </source>
</evidence>
<feature type="compositionally biased region" description="Low complexity" evidence="1">
    <location>
        <begin position="182"/>
        <end position="198"/>
    </location>
</feature>
<evidence type="ECO:0000256" key="2">
    <source>
        <dbReference type="SAM" id="Phobius"/>
    </source>
</evidence>
<protein>
    <submittedName>
        <fullName evidence="4">Uncharacterized protein</fullName>
    </submittedName>
</protein>
<sequence>MRRLARSTAAVALALGATGTLGVATAPQALAAGYNGFCTTSTGVTVVVDFQQLGGGVVVRCAPSIPAGGTGLDALQNAGVPYAGVARWGDAFICRLFNKPSATQTLPVTGDPSYKEACVNTPPASAYWSYWFAPNGGTWTYSQFGVTNRSAIKGGFEGWSFSLNATAGSNPPPRIAPVRPQTSSPTPTPTTTSTTAPHNGGGGGGTTQATAPAQNTGSTALPSSLAAHEPASQQAAESKVNPSQSAAIAAAGAAQNAKNQGLIVNSNALNQQVAKEQSTSLNLPTLIGAGVLAFLVVAGIGTLIRRRGH</sequence>
<accession>A0A561E6K2</accession>
<organism evidence="4 5">
    <name type="scientific">Rudaeicoccus suwonensis</name>
    <dbReference type="NCBI Taxonomy" id="657409"/>
    <lineage>
        <taxon>Bacteria</taxon>
        <taxon>Bacillati</taxon>
        <taxon>Actinomycetota</taxon>
        <taxon>Actinomycetes</taxon>
        <taxon>Micrococcales</taxon>
        <taxon>Dermacoccaceae</taxon>
        <taxon>Rudaeicoccus</taxon>
    </lineage>
</organism>
<comment type="caution">
    <text evidence="4">The sequence shown here is derived from an EMBL/GenBank/DDBJ whole genome shotgun (WGS) entry which is preliminary data.</text>
</comment>